<evidence type="ECO:0000256" key="5">
    <source>
        <dbReference type="ARBA" id="ARBA00012070"/>
    </source>
</evidence>
<dbReference type="Pfam" id="PF02426">
    <property type="entry name" value="MIase"/>
    <property type="match status" value="1"/>
</dbReference>
<gene>
    <name evidence="10" type="ORF">BJ969_004151</name>
</gene>
<comment type="subunit">
    <text evidence="4">Homodecamer.</text>
</comment>
<evidence type="ECO:0000256" key="8">
    <source>
        <dbReference type="PIRNR" id="PIRNR001486"/>
    </source>
</evidence>
<dbReference type="UniPathway" id="UPA00157">
    <property type="reaction ID" value="UER00260"/>
</dbReference>
<keyword evidence="7 8" id="KW-0413">Isomerase</keyword>
<dbReference type="EC" id="5.3.3.4" evidence="5 8"/>
<dbReference type="PIRSF" id="PIRSF001486">
    <property type="entry name" value="CatC"/>
    <property type="match status" value="1"/>
</dbReference>
<dbReference type="Gene3D" id="3.30.70.1060">
    <property type="entry name" value="Dimeric alpha+beta barrel"/>
    <property type="match status" value="1"/>
</dbReference>
<evidence type="ECO:0000313" key="11">
    <source>
        <dbReference type="Proteomes" id="UP000580474"/>
    </source>
</evidence>
<dbReference type="Proteomes" id="UP000580474">
    <property type="component" value="Unassembled WGS sequence"/>
</dbReference>
<evidence type="ECO:0000256" key="6">
    <source>
        <dbReference type="ARBA" id="ARBA00022797"/>
    </source>
</evidence>
<dbReference type="SUPFAM" id="SSF54909">
    <property type="entry name" value="Dimeric alpha+beta barrel"/>
    <property type="match status" value="1"/>
</dbReference>
<sequence length="94" mass="10811">MEFLVRVDVSHVFELPAAERDDVIRREQERGRDLLARGVIKHFWTLVGKRANVGVWVAADAEELHDVLSDLPIWPWADIEVTPLITHFLVTEAK</sequence>
<accession>A0A840NLR9</accession>
<dbReference type="InterPro" id="IPR026029">
    <property type="entry name" value="MLI_dom"/>
</dbReference>
<comment type="caution">
    <text evidence="10">The sequence shown here is derived from an EMBL/GenBank/DDBJ whole genome shotgun (WGS) entry which is preliminary data.</text>
</comment>
<dbReference type="RefSeq" id="WP_184481119.1">
    <property type="nucleotide sequence ID" value="NZ_JACHIV010000001.1"/>
</dbReference>
<feature type="domain" description="Muconolactone isomerase" evidence="9">
    <location>
        <begin position="1"/>
        <end position="87"/>
    </location>
</feature>
<comment type="pathway">
    <text evidence="2 8">Aromatic compound metabolism; beta-ketoadipate pathway; 5-oxo-4,5-dihydro-2-furylacetate from catechol: step 3/3.</text>
</comment>
<evidence type="ECO:0000259" key="9">
    <source>
        <dbReference type="Pfam" id="PF02426"/>
    </source>
</evidence>
<evidence type="ECO:0000256" key="7">
    <source>
        <dbReference type="ARBA" id="ARBA00023235"/>
    </source>
</evidence>
<evidence type="ECO:0000313" key="10">
    <source>
        <dbReference type="EMBL" id="MBB5071063.1"/>
    </source>
</evidence>
<dbReference type="EMBL" id="JACHIV010000001">
    <property type="protein sequence ID" value="MBB5071063.1"/>
    <property type="molecule type" value="Genomic_DNA"/>
</dbReference>
<dbReference type="InterPro" id="IPR011008">
    <property type="entry name" value="Dimeric_a/b-barrel"/>
</dbReference>
<comment type="catalytic activity">
    <reaction evidence="1 8">
        <text>(S)-muconolactone = (4,5-dihydro-5-oxofuran-2-yl)-acetate</text>
        <dbReference type="Rhea" id="RHEA:12348"/>
        <dbReference type="ChEBI" id="CHEBI:58425"/>
        <dbReference type="ChEBI" id="CHEBI:58736"/>
        <dbReference type="EC" id="5.3.3.4"/>
    </reaction>
</comment>
<dbReference type="GO" id="GO:0042952">
    <property type="term" value="P:beta-ketoadipate pathway"/>
    <property type="evidence" value="ECO:0007669"/>
    <property type="project" value="UniProtKB-UniPathway"/>
</dbReference>
<organism evidence="10 11">
    <name type="scientific">Saccharopolyspora gloriosae</name>
    <dbReference type="NCBI Taxonomy" id="455344"/>
    <lineage>
        <taxon>Bacteria</taxon>
        <taxon>Bacillati</taxon>
        <taxon>Actinomycetota</taxon>
        <taxon>Actinomycetes</taxon>
        <taxon>Pseudonocardiales</taxon>
        <taxon>Pseudonocardiaceae</taxon>
        <taxon>Saccharopolyspora</taxon>
    </lineage>
</organism>
<dbReference type="InterPro" id="IPR003464">
    <property type="entry name" value="Muconolactone_d_Isoase"/>
</dbReference>
<proteinExistence type="inferred from homology"/>
<evidence type="ECO:0000256" key="2">
    <source>
        <dbReference type="ARBA" id="ARBA00005193"/>
    </source>
</evidence>
<keyword evidence="11" id="KW-1185">Reference proteome</keyword>
<protein>
    <recommendedName>
        <fullName evidence="5 8">Muconolactone Delta-isomerase</fullName>
        <shortName evidence="8">MIase</shortName>
        <ecNumber evidence="5 8">5.3.3.4</ecNumber>
    </recommendedName>
</protein>
<evidence type="ECO:0000256" key="1">
    <source>
        <dbReference type="ARBA" id="ARBA00001739"/>
    </source>
</evidence>
<reference evidence="10 11" key="1">
    <citation type="submission" date="2020-08" db="EMBL/GenBank/DDBJ databases">
        <title>Sequencing the genomes of 1000 actinobacteria strains.</title>
        <authorList>
            <person name="Klenk H.-P."/>
        </authorList>
    </citation>
    <scope>NUCLEOTIDE SEQUENCE [LARGE SCALE GENOMIC DNA]</scope>
    <source>
        <strain evidence="10 11">DSM 45582</strain>
    </source>
</reference>
<comment type="similarity">
    <text evidence="3 8">Belongs to the muconolactone Delta-isomerase family.</text>
</comment>
<dbReference type="AlphaFoldDB" id="A0A840NLR9"/>
<keyword evidence="6 8" id="KW-0058">Aromatic hydrocarbons catabolism</keyword>
<name>A0A840NLR9_9PSEU</name>
<dbReference type="GO" id="GO:0016159">
    <property type="term" value="F:muconolactone delta-isomerase activity"/>
    <property type="evidence" value="ECO:0007669"/>
    <property type="project" value="UniProtKB-EC"/>
</dbReference>
<evidence type="ECO:0000256" key="3">
    <source>
        <dbReference type="ARBA" id="ARBA00010882"/>
    </source>
</evidence>
<evidence type="ECO:0000256" key="4">
    <source>
        <dbReference type="ARBA" id="ARBA00011365"/>
    </source>
</evidence>